<dbReference type="GO" id="GO:0040031">
    <property type="term" value="P:snRNA modification"/>
    <property type="evidence" value="ECO:0007669"/>
    <property type="project" value="TreeGrafter"/>
</dbReference>
<evidence type="ECO:0000313" key="10">
    <source>
        <dbReference type="RefSeq" id="XP_034115958.1"/>
    </source>
</evidence>
<dbReference type="SUPFAM" id="SSF53335">
    <property type="entry name" value="S-adenosyl-L-methionine-dependent methyltransferases"/>
    <property type="match status" value="1"/>
</dbReference>
<keyword evidence="4 5" id="KW-0949">S-adenosyl-L-methionine</keyword>
<evidence type="ECO:0000256" key="6">
    <source>
        <dbReference type="RuleBase" id="RU367087"/>
    </source>
</evidence>
<organism evidence="9 10">
    <name type="scientific">Drosophila albomicans</name>
    <name type="common">Fruit fly</name>
    <dbReference type="NCBI Taxonomy" id="7291"/>
    <lineage>
        <taxon>Eukaryota</taxon>
        <taxon>Metazoa</taxon>
        <taxon>Ecdysozoa</taxon>
        <taxon>Arthropoda</taxon>
        <taxon>Hexapoda</taxon>
        <taxon>Insecta</taxon>
        <taxon>Pterygota</taxon>
        <taxon>Neoptera</taxon>
        <taxon>Endopterygota</taxon>
        <taxon>Diptera</taxon>
        <taxon>Brachycera</taxon>
        <taxon>Muscomorpha</taxon>
        <taxon>Ephydroidea</taxon>
        <taxon>Drosophilidae</taxon>
        <taxon>Drosophila</taxon>
    </lineage>
</organism>
<evidence type="ECO:0000256" key="2">
    <source>
        <dbReference type="ARBA" id="ARBA00022603"/>
    </source>
</evidence>
<sequence length="338" mass="38793">MDVENNNNTIVPAIKETQFAEKRKVISEENEDNQIKRLKHNAIEFTTTETTVDATQHVPGEDSPKQVAQRPPAQSPKKRLQLDNKKVGAHNNNNNNHKPKQNKNETFMYGNYKQYYGKRILDKDFHDIRLDVFATQPQLFRDKQLLDIGCNSGHLSIQIVKQFEAKSLVGLDIDRSLTHDAQMAIVNIKRASNLSAVAAAGKFPYNVKFVHGNYVLEDDVLLEIERPQFDVILCLSVTKWIHLNFCDAGLKQAFRRMFLQLRPGGKLILEPQSFDTYKRRKKLTDKIRENYNSIQFKPEDFTAYLLGAEVGFASMELMGQPEHCNAGFKRPIQIFSKN</sequence>
<dbReference type="FunFam" id="3.40.50.150:FF:000083">
    <property type="entry name" value="7SK snRNA methylphosphate capping enzyme"/>
    <property type="match status" value="1"/>
</dbReference>
<evidence type="ECO:0000256" key="4">
    <source>
        <dbReference type="ARBA" id="ARBA00022691"/>
    </source>
</evidence>
<evidence type="ECO:0000256" key="5">
    <source>
        <dbReference type="PROSITE-ProRule" id="PRU00848"/>
    </source>
</evidence>
<dbReference type="GeneID" id="117575725"/>
<dbReference type="PANTHER" id="PTHR12315:SF0">
    <property type="entry name" value="7SK SNRNA METHYLPHOSPHATE CAPPING ENZYME"/>
    <property type="match status" value="1"/>
</dbReference>
<keyword evidence="9" id="KW-1185">Reference proteome</keyword>
<dbReference type="InterPro" id="IPR010675">
    <property type="entry name" value="Bin3_C"/>
</dbReference>
<feature type="domain" description="Bin3-type SAM" evidence="8">
    <location>
        <begin position="127"/>
        <end position="338"/>
    </location>
</feature>
<dbReference type="Gene3D" id="3.40.50.150">
    <property type="entry name" value="Vaccinia Virus protein VP39"/>
    <property type="match status" value="1"/>
</dbReference>
<dbReference type="GO" id="GO:0017069">
    <property type="term" value="F:snRNA binding"/>
    <property type="evidence" value="ECO:0007669"/>
    <property type="project" value="TreeGrafter"/>
</dbReference>
<dbReference type="PANTHER" id="PTHR12315">
    <property type="entry name" value="BICOID-INTERACTING PROTEIN RELATED"/>
    <property type="match status" value="1"/>
</dbReference>
<keyword evidence="3 6" id="KW-0808">Transferase</keyword>
<name>A0A6P8XRS2_DROAB</name>
<dbReference type="InterPro" id="IPR029063">
    <property type="entry name" value="SAM-dependent_MTases_sf"/>
</dbReference>
<reference evidence="10" key="1">
    <citation type="submission" date="2025-08" db="UniProtKB">
        <authorList>
            <consortium name="RefSeq"/>
        </authorList>
    </citation>
    <scope>IDENTIFICATION</scope>
    <source>
        <strain evidence="10">15112-1751.03</strain>
        <tissue evidence="10">Whole Adult</tissue>
    </source>
</reference>
<evidence type="ECO:0000256" key="1">
    <source>
        <dbReference type="ARBA" id="ARBA00008361"/>
    </source>
</evidence>
<comment type="similarity">
    <text evidence="1 6">Belongs to the methyltransferase superfamily.</text>
</comment>
<gene>
    <name evidence="10" type="primary">LOC117575725</name>
</gene>
<dbReference type="InterPro" id="IPR024160">
    <property type="entry name" value="BIN3_SAM-bd_dom"/>
</dbReference>
<evidence type="ECO:0000259" key="8">
    <source>
        <dbReference type="PROSITE" id="PS51515"/>
    </source>
</evidence>
<evidence type="ECO:0000256" key="7">
    <source>
        <dbReference type="SAM" id="MobiDB-lite"/>
    </source>
</evidence>
<dbReference type="Pfam" id="PF06859">
    <property type="entry name" value="Bin3"/>
    <property type="match status" value="1"/>
</dbReference>
<evidence type="ECO:0000256" key="3">
    <source>
        <dbReference type="ARBA" id="ARBA00022679"/>
    </source>
</evidence>
<dbReference type="GO" id="GO:0032259">
    <property type="term" value="P:methylation"/>
    <property type="evidence" value="ECO:0007669"/>
    <property type="project" value="UniProtKB-KW"/>
</dbReference>
<dbReference type="OrthoDB" id="10017101at2759"/>
<dbReference type="RefSeq" id="XP_034115958.1">
    <property type="nucleotide sequence ID" value="XM_034260067.2"/>
</dbReference>
<proteinExistence type="inferred from homology"/>
<keyword evidence="2 6" id="KW-0489">Methyltransferase</keyword>
<dbReference type="Proteomes" id="UP000515160">
    <property type="component" value="Chromosome 2R"/>
</dbReference>
<evidence type="ECO:0000313" key="9">
    <source>
        <dbReference type="Proteomes" id="UP000515160"/>
    </source>
</evidence>
<protein>
    <recommendedName>
        <fullName evidence="6">RNA methyltransferase</fullName>
        <ecNumber evidence="6">2.1.1.-</ecNumber>
    </recommendedName>
</protein>
<dbReference type="InterPro" id="IPR039772">
    <property type="entry name" value="Bin3-like"/>
</dbReference>
<dbReference type="EC" id="2.1.1.-" evidence="6"/>
<dbReference type="PROSITE" id="PS51515">
    <property type="entry name" value="BIN3_SAM"/>
    <property type="match status" value="1"/>
</dbReference>
<accession>A0A6P8XRS2</accession>
<dbReference type="AlphaFoldDB" id="A0A6P8XRS2"/>
<dbReference type="GO" id="GO:0008173">
    <property type="term" value="F:RNA methyltransferase activity"/>
    <property type="evidence" value="ECO:0007669"/>
    <property type="project" value="UniProtKB-UniRule"/>
</dbReference>
<dbReference type="CDD" id="cd02440">
    <property type="entry name" value="AdoMet_MTases"/>
    <property type="match status" value="1"/>
</dbReference>
<feature type="region of interest" description="Disordered" evidence="7">
    <location>
        <begin position="51"/>
        <end position="104"/>
    </location>
</feature>
<dbReference type="GO" id="GO:0008171">
    <property type="term" value="F:O-methyltransferase activity"/>
    <property type="evidence" value="ECO:0007669"/>
    <property type="project" value="UniProtKB-UniRule"/>
</dbReference>